<dbReference type="PANTHER" id="PTHR30622">
    <property type="entry name" value="UNDECAPRENYL-DIPHOSPHATASE"/>
    <property type="match status" value="1"/>
</dbReference>
<proteinExistence type="inferred from homology"/>
<evidence type="ECO:0000313" key="16">
    <source>
        <dbReference type="Proteomes" id="UP000005695"/>
    </source>
</evidence>
<keyword evidence="8 14" id="KW-1133">Transmembrane helix</keyword>
<evidence type="ECO:0000256" key="11">
    <source>
        <dbReference type="ARBA" id="ARBA00032707"/>
    </source>
</evidence>
<comment type="similarity">
    <text evidence="2 14">Belongs to the UppP family.</text>
</comment>
<evidence type="ECO:0000256" key="6">
    <source>
        <dbReference type="ARBA" id="ARBA00022692"/>
    </source>
</evidence>
<dbReference type="Pfam" id="PF02673">
    <property type="entry name" value="BacA"/>
    <property type="match status" value="1"/>
</dbReference>
<dbReference type="InterPro" id="IPR003824">
    <property type="entry name" value="UppP"/>
</dbReference>
<gene>
    <name evidence="14" type="primary">uppP</name>
    <name evidence="15" type="ORF">Dace_2891</name>
</gene>
<keyword evidence="7 14" id="KW-0378">Hydrolase</keyword>
<dbReference type="PANTHER" id="PTHR30622:SF4">
    <property type="entry name" value="UNDECAPRENYL-DIPHOSPHATASE"/>
    <property type="match status" value="1"/>
</dbReference>
<comment type="subcellular location">
    <subcellularLocation>
        <location evidence="1 14">Cell membrane</location>
        <topology evidence="1 14">Multi-pass membrane protein</topology>
    </subcellularLocation>
</comment>
<keyword evidence="6 14" id="KW-0812">Transmembrane</keyword>
<dbReference type="GO" id="GO:0009252">
    <property type="term" value="P:peptidoglycan biosynthetic process"/>
    <property type="evidence" value="ECO:0007669"/>
    <property type="project" value="UniProtKB-KW"/>
</dbReference>
<evidence type="ECO:0000256" key="7">
    <source>
        <dbReference type="ARBA" id="ARBA00022801"/>
    </source>
</evidence>
<evidence type="ECO:0000313" key="15">
    <source>
        <dbReference type="EMBL" id="EAT17025.1"/>
    </source>
</evidence>
<evidence type="ECO:0000256" key="1">
    <source>
        <dbReference type="ARBA" id="ARBA00004651"/>
    </source>
</evidence>
<keyword evidence="14" id="KW-0961">Cell wall biogenesis/degradation</keyword>
<dbReference type="EC" id="3.6.1.27" evidence="3 14"/>
<dbReference type="GO" id="GO:0008360">
    <property type="term" value="P:regulation of cell shape"/>
    <property type="evidence" value="ECO:0007669"/>
    <property type="project" value="UniProtKB-KW"/>
</dbReference>
<dbReference type="RefSeq" id="WP_005997910.1">
    <property type="nucleotide sequence ID" value="NZ_AAEW02000002.1"/>
</dbReference>
<keyword evidence="9 14" id="KW-0472">Membrane</keyword>
<comment type="caution">
    <text evidence="15">The sequence shown here is derived from an EMBL/GenBank/DDBJ whole genome shotgun (WGS) entry which is preliminary data.</text>
</comment>
<evidence type="ECO:0000256" key="3">
    <source>
        <dbReference type="ARBA" id="ARBA00012374"/>
    </source>
</evidence>
<sequence>MNLIHALLLGLLQGATEFLPVSSSGHLAIAQYFIKGFEQPGVLFDVVLHCGTLCAVLIYFWKDVCSLLTAPWASGNDGVVRRRLLWLIIAGSVPTAIIGLTFKDALTSVFHNIPLVCAMLLVTGTILFAAERWRRGARSQEQLTLADALITGLVQGFAILPGISRSGSTIAALLFRGVDGAVAARFSFLLSMPAVAGATLISLKDLDGLAAGQLPLYLAGGGMAFVSGLLSIHLLMAVVRKRRLAAFALYCWGAGAVFFMLS</sequence>
<keyword evidence="16" id="KW-1185">Reference proteome</keyword>
<dbReference type="HAMAP" id="MF_01006">
    <property type="entry name" value="Undec_diphosphatase"/>
    <property type="match status" value="1"/>
</dbReference>
<evidence type="ECO:0000256" key="13">
    <source>
        <dbReference type="ARBA" id="ARBA00047594"/>
    </source>
</evidence>
<name>Q1K3E9_DESA6</name>
<feature type="transmembrane region" description="Helical" evidence="14">
    <location>
        <begin position="183"/>
        <end position="203"/>
    </location>
</feature>
<evidence type="ECO:0000256" key="9">
    <source>
        <dbReference type="ARBA" id="ARBA00023136"/>
    </source>
</evidence>
<keyword evidence="5 14" id="KW-1003">Cell membrane</keyword>
<dbReference type="GO" id="GO:0071555">
    <property type="term" value="P:cell wall organization"/>
    <property type="evidence" value="ECO:0007669"/>
    <property type="project" value="UniProtKB-KW"/>
</dbReference>
<organism evidence="15 16">
    <name type="scientific">Desulfuromonas acetoxidans (strain DSM 684 / 11070)</name>
    <dbReference type="NCBI Taxonomy" id="281689"/>
    <lineage>
        <taxon>Bacteria</taxon>
        <taxon>Pseudomonadati</taxon>
        <taxon>Thermodesulfobacteriota</taxon>
        <taxon>Desulfuromonadia</taxon>
        <taxon>Desulfuromonadales</taxon>
        <taxon>Desulfuromonadaceae</taxon>
        <taxon>Desulfuromonas</taxon>
    </lineage>
</organism>
<feature type="transmembrane region" description="Helical" evidence="14">
    <location>
        <begin position="215"/>
        <end position="238"/>
    </location>
</feature>
<dbReference type="GO" id="GO:0046677">
    <property type="term" value="P:response to antibiotic"/>
    <property type="evidence" value="ECO:0007669"/>
    <property type="project" value="UniProtKB-UniRule"/>
</dbReference>
<feature type="transmembrane region" description="Helical" evidence="14">
    <location>
        <begin position="244"/>
        <end position="261"/>
    </location>
</feature>
<evidence type="ECO:0000256" key="14">
    <source>
        <dbReference type="HAMAP-Rule" id="MF_01006"/>
    </source>
</evidence>
<evidence type="ECO:0000256" key="8">
    <source>
        <dbReference type="ARBA" id="ARBA00022989"/>
    </source>
</evidence>
<protein>
    <recommendedName>
        <fullName evidence="4 14">Undecaprenyl-diphosphatase</fullName>
        <ecNumber evidence="3 14">3.6.1.27</ecNumber>
    </recommendedName>
    <alternativeName>
        <fullName evidence="12 14">Bacitracin resistance protein</fullName>
    </alternativeName>
    <alternativeName>
        <fullName evidence="11 14">Undecaprenyl pyrophosphate phosphatase</fullName>
    </alternativeName>
</protein>
<feature type="transmembrane region" description="Helical" evidence="14">
    <location>
        <begin position="46"/>
        <end position="72"/>
    </location>
</feature>
<evidence type="ECO:0000256" key="2">
    <source>
        <dbReference type="ARBA" id="ARBA00010621"/>
    </source>
</evidence>
<dbReference type="GO" id="GO:0050380">
    <property type="term" value="F:undecaprenyl-diphosphatase activity"/>
    <property type="evidence" value="ECO:0007669"/>
    <property type="project" value="UniProtKB-UniRule"/>
</dbReference>
<feature type="transmembrane region" description="Helical" evidence="14">
    <location>
        <begin position="84"/>
        <end position="102"/>
    </location>
</feature>
<keyword evidence="14" id="KW-0573">Peptidoglycan synthesis</keyword>
<dbReference type="AlphaFoldDB" id="Q1K3E9"/>
<dbReference type="OrthoDB" id="9808289at2"/>
<dbReference type="GO" id="GO:0005886">
    <property type="term" value="C:plasma membrane"/>
    <property type="evidence" value="ECO:0007669"/>
    <property type="project" value="UniProtKB-SubCell"/>
</dbReference>
<feature type="transmembrane region" description="Helical" evidence="14">
    <location>
        <begin position="108"/>
        <end position="130"/>
    </location>
</feature>
<comment type="miscellaneous">
    <text evidence="14">Bacitracin is thought to be involved in the inhibition of peptidoglycan synthesis by sequestering undecaprenyl diphosphate, thereby reducing the pool of lipid carrier available.</text>
</comment>
<keyword evidence="10 14" id="KW-0046">Antibiotic resistance</keyword>
<evidence type="ECO:0000256" key="5">
    <source>
        <dbReference type="ARBA" id="ARBA00022475"/>
    </source>
</evidence>
<evidence type="ECO:0000256" key="10">
    <source>
        <dbReference type="ARBA" id="ARBA00023251"/>
    </source>
</evidence>
<comment type="function">
    <text evidence="14">Catalyzes the dephosphorylation of undecaprenyl diphosphate (UPP). Confers resistance to bacitracin.</text>
</comment>
<reference evidence="15" key="2">
    <citation type="submission" date="2006-05" db="EMBL/GenBank/DDBJ databases">
        <title>Sequencing of the draft genome and assembly of Desulfuromonas acetoxidans DSM 684.</title>
        <authorList>
            <consortium name="US DOE Joint Genome Institute (JGI-PGF)"/>
            <person name="Copeland A."/>
            <person name="Lucas S."/>
            <person name="Lapidus A."/>
            <person name="Barry K."/>
            <person name="Detter J.C."/>
            <person name="Glavina del Rio T."/>
            <person name="Hammon N."/>
            <person name="Israni S."/>
            <person name="Dalin E."/>
            <person name="Tice H."/>
            <person name="Bruce D."/>
            <person name="Pitluck S."/>
            <person name="Richardson P."/>
        </authorList>
    </citation>
    <scope>NUCLEOTIDE SEQUENCE [LARGE SCALE GENOMIC DNA]</scope>
    <source>
        <strain evidence="15">DSM 684</strain>
    </source>
</reference>
<reference evidence="15" key="1">
    <citation type="submission" date="2006-05" db="EMBL/GenBank/DDBJ databases">
        <title>Annotation of the draft genome assembly of Desulfuromonas acetoxidans DSM 684.</title>
        <authorList>
            <consortium name="US DOE Joint Genome Institute (JGI-ORNL)"/>
            <person name="Larimer F."/>
            <person name="Land M."/>
            <person name="Hauser L."/>
        </authorList>
    </citation>
    <scope>NUCLEOTIDE SEQUENCE [LARGE SCALE GENOMIC DNA]</scope>
    <source>
        <strain evidence="15">DSM 684</strain>
    </source>
</reference>
<evidence type="ECO:0000256" key="12">
    <source>
        <dbReference type="ARBA" id="ARBA00032932"/>
    </source>
</evidence>
<dbReference type="Proteomes" id="UP000005695">
    <property type="component" value="Unassembled WGS sequence"/>
</dbReference>
<keyword evidence="14" id="KW-0133">Cell shape</keyword>
<evidence type="ECO:0000256" key="4">
    <source>
        <dbReference type="ARBA" id="ARBA00021581"/>
    </source>
</evidence>
<accession>Q1K3E9</accession>
<comment type="catalytic activity">
    <reaction evidence="13 14">
        <text>di-trans,octa-cis-undecaprenyl diphosphate + H2O = di-trans,octa-cis-undecaprenyl phosphate + phosphate + H(+)</text>
        <dbReference type="Rhea" id="RHEA:28094"/>
        <dbReference type="ChEBI" id="CHEBI:15377"/>
        <dbReference type="ChEBI" id="CHEBI:15378"/>
        <dbReference type="ChEBI" id="CHEBI:43474"/>
        <dbReference type="ChEBI" id="CHEBI:58405"/>
        <dbReference type="ChEBI" id="CHEBI:60392"/>
        <dbReference type="EC" id="3.6.1.27"/>
    </reaction>
</comment>
<dbReference type="EMBL" id="AAEW02000002">
    <property type="protein sequence ID" value="EAT17025.1"/>
    <property type="molecule type" value="Genomic_DNA"/>
</dbReference>